<evidence type="ECO:0000256" key="1">
    <source>
        <dbReference type="SAM" id="MobiDB-lite"/>
    </source>
</evidence>
<proteinExistence type="predicted"/>
<gene>
    <name evidence="2" type="ORF">FHR70_002759</name>
</gene>
<protein>
    <submittedName>
        <fullName evidence="2">Uncharacterized protein</fullName>
    </submittedName>
</protein>
<dbReference type="AlphaFoldDB" id="A0A7W4VM31"/>
<dbReference type="Proteomes" id="UP000532010">
    <property type="component" value="Unassembled WGS sequence"/>
</dbReference>
<dbReference type="RefSeq" id="WP_183450970.1">
    <property type="nucleotide sequence ID" value="NZ_JACHWB010000003.1"/>
</dbReference>
<evidence type="ECO:0000313" key="3">
    <source>
        <dbReference type="Proteomes" id="UP000532010"/>
    </source>
</evidence>
<evidence type="ECO:0000313" key="2">
    <source>
        <dbReference type="EMBL" id="MBB3019694.1"/>
    </source>
</evidence>
<keyword evidence="3" id="KW-1185">Reference proteome</keyword>
<feature type="region of interest" description="Disordered" evidence="1">
    <location>
        <begin position="36"/>
        <end position="63"/>
    </location>
</feature>
<reference evidence="2 3" key="1">
    <citation type="submission" date="2020-08" db="EMBL/GenBank/DDBJ databases">
        <title>The Agave Microbiome: Exploring the role of microbial communities in plant adaptations to desert environments.</title>
        <authorList>
            <person name="Partida-Martinez L.P."/>
        </authorList>
    </citation>
    <scope>NUCLEOTIDE SEQUENCE [LARGE SCALE GENOMIC DNA]</scope>
    <source>
        <strain evidence="2 3">AT3.9</strain>
    </source>
</reference>
<name>A0A7W4VM31_9HYPH</name>
<accession>A0A7W4VM31</accession>
<feature type="compositionally biased region" description="Basic and acidic residues" evidence="1">
    <location>
        <begin position="52"/>
        <end position="62"/>
    </location>
</feature>
<sequence>MASTNACSDGPVLYPMTQNPLTRVLDILGRDFASHPPAPMPPVLGPKTGQLRSREEISHEKGFSSVSDMQCRMAEVDVGLYSRSAALRRWYYTDGSKAGLEALINTQFRFFAPQTTVDST</sequence>
<organism evidence="2 3">
    <name type="scientific">Microvirga lupini</name>
    <dbReference type="NCBI Taxonomy" id="420324"/>
    <lineage>
        <taxon>Bacteria</taxon>
        <taxon>Pseudomonadati</taxon>
        <taxon>Pseudomonadota</taxon>
        <taxon>Alphaproteobacteria</taxon>
        <taxon>Hyphomicrobiales</taxon>
        <taxon>Methylobacteriaceae</taxon>
        <taxon>Microvirga</taxon>
    </lineage>
</organism>
<comment type="caution">
    <text evidence="2">The sequence shown here is derived from an EMBL/GenBank/DDBJ whole genome shotgun (WGS) entry which is preliminary data.</text>
</comment>
<dbReference type="EMBL" id="JACHWB010000003">
    <property type="protein sequence ID" value="MBB3019694.1"/>
    <property type="molecule type" value="Genomic_DNA"/>
</dbReference>